<dbReference type="EMBL" id="JBHTBJ010000036">
    <property type="protein sequence ID" value="MFC7278689.1"/>
    <property type="molecule type" value="Genomic_DNA"/>
</dbReference>
<dbReference type="InterPro" id="IPR029030">
    <property type="entry name" value="Caspase-like_dom_sf"/>
</dbReference>
<keyword evidence="4" id="KW-1185">Reference proteome</keyword>
<evidence type="ECO:0000256" key="1">
    <source>
        <dbReference type="SAM" id="MobiDB-lite"/>
    </source>
</evidence>
<feature type="compositionally biased region" description="Acidic residues" evidence="1">
    <location>
        <begin position="355"/>
        <end position="366"/>
    </location>
</feature>
<evidence type="ECO:0000313" key="4">
    <source>
        <dbReference type="Proteomes" id="UP001596548"/>
    </source>
</evidence>
<dbReference type="Proteomes" id="UP001596548">
    <property type="component" value="Unassembled WGS sequence"/>
</dbReference>
<dbReference type="Pfam" id="PF00656">
    <property type="entry name" value="Peptidase_C14"/>
    <property type="match status" value="1"/>
</dbReference>
<name>A0ABW2I1F4_9ACTN</name>
<dbReference type="SUPFAM" id="SSF52129">
    <property type="entry name" value="Caspase-like"/>
    <property type="match status" value="1"/>
</dbReference>
<proteinExistence type="predicted"/>
<feature type="domain" description="Peptidase C14 caspase" evidence="2">
    <location>
        <begin position="41"/>
        <end position="199"/>
    </location>
</feature>
<dbReference type="InterPro" id="IPR011600">
    <property type="entry name" value="Pept_C14_caspase"/>
</dbReference>
<dbReference type="RefSeq" id="WP_378975771.1">
    <property type="nucleotide sequence ID" value="NZ_JBHTBJ010000036.1"/>
</dbReference>
<protein>
    <submittedName>
        <fullName evidence="3">Caspase domain-containing protein</fullName>
    </submittedName>
</protein>
<accession>A0ABW2I1F4</accession>
<reference evidence="4" key="1">
    <citation type="journal article" date="2019" name="Int. J. Syst. Evol. Microbiol.">
        <title>The Global Catalogue of Microorganisms (GCM) 10K type strain sequencing project: providing services to taxonomists for standard genome sequencing and annotation.</title>
        <authorList>
            <consortium name="The Broad Institute Genomics Platform"/>
            <consortium name="The Broad Institute Genome Sequencing Center for Infectious Disease"/>
            <person name="Wu L."/>
            <person name="Ma J."/>
        </authorList>
    </citation>
    <scope>NUCLEOTIDE SEQUENCE [LARGE SCALE GENOMIC DNA]</scope>
    <source>
        <strain evidence="4">XZYJT-10</strain>
    </source>
</reference>
<organism evidence="3 4">
    <name type="scientific">Paractinoplanes rhizophilus</name>
    <dbReference type="NCBI Taxonomy" id="1416877"/>
    <lineage>
        <taxon>Bacteria</taxon>
        <taxon>Bacillati</taxon>
        <taxon>Actinomycetota</taxon>
        <taxon>Actinomycetes</taxon>
        <taxon>Micromonosporales</taxon>
        <taxon>Micromonosporaceae</taxon>
        <taxon>Paractinoplanes</taxon>
    </lineage>
</organism>
<evidence type="ECO:0000259" key="2">
    <source>
        <dbReference type="Pfam" id="PF00656"/>
    </source>
</evidence>
<comment type="caution">
    <text evidence="3">The sequence shown here is derived from an EMBL/GenBank/DDBJ whole genome shotgun (WGS) entry which is preliminary data.</text>
</comment>
<gene>
    <name evidence="3" type="ORF">ACFQS1_32385</name>
</gene>
<sequence length="450" mass="48733">MIGTQACTDPNLPDVPQIPANLGGLRDALCDREVGFFLHENCTTIEQPSRRDALEAVTRMGQRADDTFVVYYGGHAIRDDQRGDALLLSLADSDETPWSFLRIDDLEGAIRESPARFRILVLDCCYSGVATAGRLGAGNDSEVLASQASMSGVYVLASSAANQRSLAPEGSTYTTFTGALIKLLLTGIPDAYEFIEMHRLYQHLRLALAGPNPKPAQQNTGDAASLAIVRNRAYQPAAARTGGQEAGYFSYLDDVVGDRLDLETRLDTVDAIARRAETDDMFLRVLRMITESPQVPSLLRINVAWRLDLLGDEAGAVNGLNQVVGPGGGVQALEGLRVLLTINEPADEWPRPQEETDPNGDDEPAEEIAVRPVRLDRLTDQQLWGLLMATVLRATGMSLEGVLAAIKELISLGENKPAWLILNAVLKTASLDSAGRLEVESLLGEVPFRA</sequence>
<feature type="region of interest" description="Disordered" evidence="1">
    <location>
        <begin position="346"/>
        <end position="366"/>
    </location>
</feature>
<dbReference type="NCBIfam" id="NF047832">
    <property type="entry name" value="caspase_w_EACC1"/>
    <property type="match status" value="1"/>
</dbReference>
<evidence type="ECO:0000313" key="3">
    <source>
        <dbReference type="EMBL" id="MFC7278689.1"/>
    </source>
</evidence>
<dbReference type="Gene3D" id="3.40.50.1460">
    <property type="match status" value="1"/>
</dbReference>